<evidence type="ECO:0000259" key="6">
    <source>
        <dbReference type="PROSITE" id="PS50863"/>
    </source>
</evidence>
<comment type="subcellular location">
    <subcellularLocation>
        <location evidence="1">Nucleus</location>
    </subcellularLocation>
</comment>
<dbReference type="AlphaFoldDB" id="A0A2Z6LXV0"/>
<dbReference type="GO" id="GO:0003677">
    <property type="term" value="F:DNA binding"/>
    <property type="evidence" value="ECO:0007669"/>
    <property type="project" value="UniProtKB-KW"/>
</dbReference>
<keyword evidence="3" id="KW-0238">DNA-binding</keyword>
<evidence type="ECO:0000256" key="2">
    <source>
        <dbReference type="ARBA" id="ARBA00023015"/>
    </source>
</evidence>
<evidence type="ECO:0000313" key="8">
    <source>
        <dbReference type="Proteomes" id="UP000242715"/>
    </source>
</evidence>
<evidence type="ECO:0000256" key="1">
    <source>
        <dbReference type="ARBA" id="ARBA00004123"/>
    </source>
</evidence>
<reference evidence="8" key="1">
    <citation type="journal article" date="2017" name="Front. Plant Sci.">
        <title>Climate Clever Clovers: New Paradigm to Reduce the Environmental Footprint of Ruminants by Breeding Low Methanogenic Forages Utilizing Haplotype Variation.</title>
        <authorList>
            <person name="Kaur P."/>
            <person name="Appels R."/>
            <person name="Bayer P.E."/>
            <person name="Keeble-Gagnere G."/>
            <person name="Wang J."/>
            <person name="Hirakawa H."/>
            <person name="Shirasawa K."/>
            <person name="Vercoe P."/>
            <person name="Stefanova K."/>
            <person name="Durmic Z."/>
            <person name="Nichols P."/>
            <person name="Revell C."/>
            <person name="Isobe S.N."/>
            <person name="Edwards D."/>
            <person name="Erskine W."/>
        </authorList>
    </citation>
    <scope>NUCLEOTIDE SEQUENCE [LARGE SCALE GENOMIC DNA]</scope>
    <source>
        <strain evidence="8">cv. Daliak</strain>
    </source>
</reference>
<keyword evidence="8" id="KW-1185">Reference proteome</keyword>
<dbReference type="InterPro" id="IPR003340">
    <property type="entry name" value="B3_DNA-bd"/>
</dbReference>
<dbReference type="Proteomes" id="UP000242715">
    <property type="component" value="Unassembled WGS sequence"/>
</dbReference>
<dbReference type="EMBL" id="DF973243">
    <property type="protein sequence ID" value="GAU22233.1"/>
    <property type="molecule type" value="Genomic_DNA"/>
</dbReference>
<evidence type="ECO:0000256" key="3">
    <source>
        <dbReference type="ARBA" id="ARBA00023125"/>
    </source>
</evidence>
<dbReference type="PANTHER" id="PTHR31674:SF25">
    <property type="entry name" value="B3 DOMAIN-CONTAINING TRANSCRIPTION FACTOR VRN1-LIKE"/>
    <property type="match status" value="1"/>
</dbReference>
<proteinExistence type="predicted"/>
<dbReference type="SUPFAM" id="SSF101936">
    <property type="entry name" value="DNA-binding pseudobarrel domain"/>
    <property type="match status" value="2"/>
</dbReference>
<dbReference type="PANTHER" id="PTHR31674">
    <property type="entry name" value="B3 DOMAIN-CONTAINING PROTEIN REM-LIKE 3-RELATED"/>
    <property type="match status" value="1"/>
</dbReference>
<dbReference type="InterPro" id="IPR015300">
    <property type="entry name" value="DNA-bd_pseudobarrel_sf"/>
</dbReference>
<dbReference type="SMART" id="SM01019">
    <property type="entry name" value="B3"/>
    <property type="match status" value="2"/>
</dbReference>
<organism evidence="7 8">
    <name type="scientific">Trifolium subterraneum</name>
    <name type="common">Subterranean clover</name>
    <dbReference type="NCBI Taxonomy" id="3900"/>
    <lineage>
        <taxon>Eukaryota</taxon>
        <taxon>Viridiplantae</taxon>
        <taxon>Streptophyta</taxon>
        <taxon>Embryophyta</taxon>
        <taxon>Tracheophyta</taxon>
        <taxon>Spermatophyta</taxon>
        <taxon>Magnoliopsida</taxon>
        <taxon>eudicotyledons</taxon>
        <taxon>Gunneridae</taxon>
        <taxon>Pentapetalae</taxon>
        <taxon>rosids</taxon>
        <taxon>fabids</taxon>
        <taxon>Fabales</taxon>
        <taxon>Fabaceae</taxon>
        <taxon>Papilionoideae</taxon>
        <taxon>50 kb inversion clade</taxon>
        <taxon>NPAAA clade</taxon>
        <taxon>Hologalegina</taxon>
        <taxon>IRL clade</taxon>
        <taxon>Trifolieae</taxon>
        <taxon>Trifolium</taxon>
    </lineage>
</organism>
<keyword evidence="4" id="KW-0804">Transcription</keyword>
<keyword evidence="2" id="KW-0805">Transcription regulation</keyword>
<feature type="domain" description="TF-B3" evidence="6">
    <location>
        <begin position="147"/>
        <end position="210"/>
    </location>
</feature>
<protein>
    <recommendedName>
        <fullName evidence="6">TF-B3 domain-containing protein</fullName>
    </recommendedName>
</protein>
<gene>
    <name evidence="7" type="ORF">TSUD_227690</name>
</gene>
<evidence type="ECO:0000313" key="7">
    <source>
        <dbReference type="EMBL" id="GAU22233.1"/>
    </source>
</evidence>
<dbReference type="GO" id="GO:0005634">
    <property type="term" value="C:nucleus"/>
    <property type="evidence" value="ECO:0007669"/>
    <property type="project" value="UniProtKB-SubCell"/>
</dbReference>
<dbReference type="OrthoDB" id="1399306at2759"/>
<dbReference type="InterPro" id="IPR039218">
    <property type="entry name" value="REM_fam"/>
</dbReference>
<accession>A0A2Z6LXV0</accession>
<keyword evidence="5" id="KW-0539">Nucleus</keyword>
<evidence type="ECO:0000256" key="4">
    <source>
        <dbReference type="ARBA" id="ARBA00023163"/>
    </source>
</evidence>
<name>A0A2Z6LXV0_TRISU</name>
<evidence type="ECO:0000256" key="5">
    <source>
        <dbReference type="ARBA" id="ARBA00023242"/>
    </source>
</evidence>
<dbReference type="PROSITE" id="PS50863">
    <property type="entry name" value="B3"/>
    <property type="match status" value="1"/>
</dbReference>
<dbReference type="CDD" id="cd10017">
    <property type="entry name" value="B3_DNA"/>
    <property type="match status" value="1"/>
</dbReference>
<dbReference type="Pfam" id="PF02362">
    <property type="entry name" value="B3"/>
    <property type="match status" value="2"/>
</dbReference>
<dbReference type="Gene3D" id="2.40.330.10">
    <property type="entry name" value="DNA-binding pseudobarrel domain"/>
    <property type="match status" value="2"/>
</dbReference>
<sequence length="213" mass="24293">MQHDDRIPDEFITRFGNELTNVAKITVPDGQYMKLKVPFKLQNLQGKQWDVSCILNNKQSSSMRIMKGLPIFARENNLLKRHFYVFELIKTKPVVVLQVTPSRTKIPDNFITIFGNELNNVAKVTVPGGRYIDADFAKKYLKPDVGVKLKNCNGEQWEIYCTSNDFRSSALRMGRGFTEFLTDNNLSDGDKCKFELIKKIPVVLKLLSVSPAS</sequence>